<dbReference type="Pfam" id="PF00072">
    <property type="entry name" value="Response_reg"/>
    <property type="match status" value="1"/>
</dbReference>
<keyword evidence="5" id="KW-0804">Transcription</keyword>
<dbReference type="InterPro" id="IPR001789">
    <property type="entry name" value="Sig_transdc_resp-reg_receiver"/>
</dbReference>
<dbReference type="InterPro" id="IPR011006">
    <property type="entry name" value="CheY-like_superfamily"/>
</dbReference>
<name>A0A2M7U1V9_9BACT</name>
<dbReference type="GO" id="GO:0006355">
    <property type="term" value="P:regulation of DNA-templated transcription"/>
    <property type="evidence" value="ECO:0007669"/>
    <property type="project" value="InterPro"/>
</dbReference>
<dbReference type="Gene3D" id="1.10.10.10">
    <property type="entry name" value="Winged helix-like DNA-binding domain superfamily/Winged helix DNA-binding domain"/>
    <property type="match status" value="1"/>
</dbReference>
<evidence type="ECO:0000313" key="10">
    <source>
        <dbReference type="EMBL" id="PIZ64054.1"/>
    </source>
</evidence>
<dbReference type="EMBL" id="PFOB01000003">
    <property type="protein sequence ID" value="PIZ64054.1"/>
    <property type="molecule type" value="Genomic_DNA"/>
</dbReference>
<evidence type="ECO:0000259" key="9">
    <source>
        <dbReference type="PROSITE" id="PS51755"/>
    </source>
</evidence>
<keyword evidence="1 6" id="KW-0597">Phosphoprotein</keyword>
<dbReference type="CDD" id="cd19935">
    <property type="entry name" value="REC_OmpR_CusR-like"/>
    <property type="match status" value="1"/>
</dbReference>
<dbReference type="SUPFAM" id="SSF52172">
    <property type="entry name" value="CheY-like"/>
    <property type="match status" value="1"/>
</dbReference>
<gene>
    <name evidence="10" type="ORF">COY16_00280</name>
</gene>
<dbReference type="Pfam" id="PF00486">
    <property type="entry name" value="Trans_reg_C"/>
    <property type="match status" value="1"/>
</dbReference>
<dbReference type="InterPro" id="IPR001867">
    <property type="entry name" value="OmpR/PhoB-type_DNA-bd"/>
</dbReference>
<evidence type="ECO:0000259" key="8">
    <source>
        <dbReference type="PROSITE" id="PS50110"/>
    </source>
</evidence>
<dbReference type="PANTHER" id="PTHR48111:SF22">
    <property type="entry name" value="REGULATOR OF RPOS"/>
    <property type="match status" value="1"/>
</dbReference>
<evidence type="ECO:0000313" key="11">
    <source>
        <dbReference type="Proteomes" id="UP000228503"/>
    </source>
</evidence>
<dbReference type="FunFam" id="3.40.50.2300:FF:000001">
    <property type="entry name" value="DNA-binding response regulator PhoB"/>
    <property type="match status" value="1"/>
</dbReference>
<reference evidence="11" key="1">
    <citation type="submission" date="2017-09" db="EMBL/GenBank/DDBJ databases">
        <title>Depth-based differentiation of microbial function through sediment-hosted aquifers and enrichment of novel symbionts in the deep terrestrial subsurface.</title>
        <authorList>
            <person name="Probst A.J."/>
            <person name="Ladd B."/>
            <person name="Jarett J.K."/>
            <person name="Geller-Mcgrath D.E."/>
            <person name="Sieber C.M.K."/>
            <person name="Emerson J.B."/>
            <person name="Anantharaman K."/>
            <person name="Thomas B.C."/>
            <person name="Malmstrom R."/>
            <person name="Stieglmeier M."/>
            <person name="Klingl A."/>
            <person name="Woyke T."/>
            <person name="Ryan C.M."/>
            <person name="Banfield J.F."/>
        </authorList>
    </citation>
    <scope>NUCLEOTIDE SEQUENCE [LARGE SCALE GENOMIC DNA]</scope>
</reference>
<dbReference type="GO" id="GO:0000156">
    <property type="term" value="F:phosphorelay response regulator activity"/>
    <property type="evidence" value="ECO:0007669"/>
    <property type="project" value="TreeGrafter"/>
</dbReference>
<evidence type="ECO:0000256" key="5">
    <source>
        <dbReference type="ARBA" id="ARBA00023163"/>
    </source>
</evidence>
<dbReference type="PANTHER" id="PTHR48111">
    <property type="entry name" value="REGULATOR OF RPOS"/>
    <property type="match status" value="1"/>
</dbReference>
<dbReference type="Proteomes" id="UP000228503">
    <property type="component" value="Unassembled WGS sequence"/>
</dbReference>
<feature type="domain" description="OmpR/PhoB-type" evidence="9">
    <location>
        <begin position="124"/>
        <end position="223"/>
    </location>
</feature>
<dbReference type="SMART" id="SM00448">
    <property type="entry name" value="REC"/>
    <property type="match status" value="1"/>
</dbReference>
<feature type="modified residue" description="4-aspartylphosphate" evidence="6">
    <location>
        <position position="51"/>
    </location>
</feature>
<keyword evidence="4 7" id="KW-0238">DNA-binding</keyword>
<protein>
    <submittedName>
        <fullName evidence="10">DNA-binding response regulator</fullName>
    </submittedName>
</protein>
<dbReference type="InterPro" id="IPR036388">
    <property type="entry name" value="WH-like_DNA-bd_sf"/>
</dbReference>
<dbReference type="InterPro" id="IPR039420">
    <property type="entry name" value="WalR-like"/>
</dbReference>
<proteinExistence type="predicted"/>
<dbReference type="SMART" id="SM00862">
    <property type="entry name" value="Trans_reg_C"/>
    <property type="match status" value="1"/>
</dbReference>
<dbReference type="CDD" id="cd00383">
    <property type="entry name" value="trans_reg_C"/>
    <property type="match status" value="1"/>
</dbReference>
<dbReference type="GO" id="GO:0005829">
    <property type="term" value="C:cytosol"/>
    <property type="evidence" value="ECO:0007669"/>
    <property type="project" value="TreeGrafter"/>
</dbReference>
<comment type="caution">
    <text evidence="10">The sequence shown here is derived from an EMBL/GenBank/DDBJ whole genome shotgun (WGS) entry which is preliminary data.</text>
</comment>
<evidence type="ECO:0000256" key="4">
    <source>
        <dbReference type="ARBA" id="ARBA00023125"/>
    </source>
</evidence>
<organism evidence="10 11">
    <name type="scientific">Candidatus Roizmanbacteria bacterium CG_4_10_14_0_2_um_filter_39_13</name>
    <dbReference type="NCBI Taxonomy" id="1974825"/>
    <lineage>
        <taxon>Bacteria</taxon>
        <taxon>Candidatus Roizmaniibacteriota</taxon>
    </lineage>
</organism>
<dbReference type="AlphaFoldDB" id="A0A2M7U1V9"/>
<keyword evidence="3" id="KW-0805">Transcription regulation</keyword>
<dbReference type="Gene3D" id="3.40.50.2300">
    <property type="match status" value="1"/>
</dbReference>
<evidence type="ECO:0000256" key="7">
    <source>
        <dbReference type="PROSITE-ProRule" id="PRU01091"/>
    </source>
</evidence>
<keyword evidence="2" id="KW-0902">Two-component regulatory system</keyword>
<evidence type="ECO:0000256" key="1">
    <source>
        <dbReference type="ARBA" id="ARBA00022553"/>
    </source>
</evidence>
<feature type="DNA-binding region" description="OmpR/PhoB-type" evidence="7">
    <location>
        <begin position="124"/>
        <end position="223"/>
    </location>
</feature>
<sequence length="223" mass="25832">MRILVVEDEHRIAQTIKKGLEQERYAVDIAYDGAAGYDLASTEDYDMIILDRMLPEMTGMEVCTKLRKKDNHTPILMLTAKSQTTDKIDGLDAGADDYLTKPFSFEELLARIRALSRRPKQSLNTKISIKDLTLDRQSFQIFRENIKIQLSGKEFSILEYLMRNKGKVISKQQLIDHVWDFEADVLPNTVEVTMRNIRRKIEKPFSNKKLVIKTVRGFGYKIE</sequence>
<dbReference type="PROSITE" id="PS51755">
    <property type="entry name" value="OMPR_PHOB"/>
    <property type="match status" value="1"/>
</dbReference>
<evidence type="ECO:0000256" key="3">
    <source>
        <dbReference type="ARBA" id="ARBA00023015"/>
    </source>
</evidence>
<evidence type="ECO:0000256" key="2">
    <source>
        <dbReference type="ARBA" id="ARBA00023012"/>
    </source>
</evidence>
<dbReference type="Gene3D" id="6.10.250.690">
    <property type="match status" value="1"/>
</dbReference>
<dbReference type="GO" id="GO:0032993">
    <property type="term" value="C:protein-DNA complex"/>
    <property type="evidence" value="ECO:0007669"/>
    <property type="project" value="TreeGrafter"/>
</dbReference>
<dbReference type="GO" id="GO:0000976">
    <property type="term" value="F:transcription cis-regulatory region binding"/>
    <property type="evidence" value="ECO:0007669"/>
    <property type="project" value="TreeGrafter"/>
</dbReference>
<feature type="domain" description="Response regulatory" evidence="8">
    <location>
        <begin position="2"/>
        <end position="116"/>
    </location>
</feature>
<evidence type="ECO:0000256" key="6">
    <source>
        <dbReference type="PROSITE-ProRule" id="PRU00169"/>
    </source>
</evidence>
<accession>A0A2M7U1V9</accession>
<dbReference type="PROSITE" id="PS50110">
    <property type="entry name" value="RESPONSE_REGULATORY"/>
    <property type="match status" value="1"/>
</dbReference>